<keyword evidence="7 8" id="KW-0720">Serine protease</keyword>
<dbReference type="InterPro" id="IPR000209">
    <property type="entry name" value="Peptidase_S8/S53_dom"/>
</dbReference>
<evidence type="ECO:0000256" key="4">
    <source>
        <dbReference type="ARBA" id="ARBA00022670"/>
    </source>
</evidence>
<feature type="domain" description="PA" evidence="12">
    <location>
        <begin position="444"/>
        <end position="530"/>
    </location>
</feature>
<evidence type="ECO:0000259" key="11">
    <source>
        <dbReference type="Pfam" id="PF00082"/>
    </source>
</evidence>
<evidence type="ECO:0000256" key="3">
    <source>
        <dbReference type="ARBA" id="ARBA00022525"/>
    </source>
</evidence>
<dbReference type="Gene3D" id="2.60.40.4130">
    <property type="match status" value="1"/>
</dbReference>
<accession>A0ABY4JI69</accession>
<dbReference type="InterPro" id="IPR046450">
    <property type="entry name" value="PA_dom_sf"/>
</dbReference>
<dbReference type="Gene3D" id="3.50.30.30">
    <property type="match status" value="1"/>
</dbReference>
<keyword evidence="2" id="KW-0134">Cell wall</keyword>
<dbReference type="Pfam" id="PF05922">
    <property type="entry name" value="Inhibitor_I9"/>
    <property type="match status" value="1"/>
</dbReference>
<dbReference type="CDD" id="cd02133">
    <property type="entry name" value="PA_C5a_like"/>
    <property type="match status" value="1"/>
</dbReference>
<dbReference type="InterPro" id="IPR023828">
    <property type="entry name" value="Peptidase_S8_Ser-AS"/>
</dbReference>
<feature type="active site" description="Charge relay system" evidence="8">
    <location>
        <position position="231"/>
    </location>
</feature>
<dbReference type="InterPro" id="IPR015500">
    <property type="entry name" value="Peptidase_S8_subtilisin-rel"/>
</dbReference>
<dbReference type="InterPro" id="IPR034213">
    <property type="entry name" value="S8_Vpr-like"/>
</dbReference>
<dbReference type="PROSITE" id="PS00138">
    <property type="entry name" value="SUBTILASE_SER"/>
    <property type="match status" value="1"/>
</dbReference>
<feature type="active site" description="Charge relay system" evidence="8">
    <location>
        <position position="610"/>
    </location>
</feature>
<dbReference type="InterPro" id="IPR023827">
    <property type="entry name" value="Peptidase_S8_Asp-AS"/>
</dbReference>
<organism evidence="14 15">
    <name type="scientific">Gottfriedia acidiceleris</name>
    <dbReference type="NCBI Taxonomy" id="371036"/>
    <lineage>
        <taxon>Bacteria</taxon>
        <taxon>Bacillati</taxon>
        <taxon>Bacillota</taxon>
        <taxon>Bacilli</taxon>
        <taxon>Bacillales</taxon>
        <taxon>Bacillaceae</taxon>
        <taxon>Gottfriedia</taxon>
    </lineage>
</organism>
<dbReference type="InterPro" id="IPR050131">
    <property type="entry name" value="Peptidase_S8_subtilisin-like"/>
</dbReference>
<dbReference type="PANTHER" id="PTHR43806:SF65">
    <property type="entry name" value="SERINE PROTEASE APRX"/>
    <property type="match status" value="1"/>
</dbReference>
<dbReference type="CDD" id="cd07474">
    <property type="entry name" value="Peptidases_S8_subtilisin_Vpr-like"/>
    <property type="match status" value="1"/>
</dbReference>
<evidence type="ECO:0000256" key="9">
    <source>
        <dbReference type="RuleBase" id="RU003355"/>
    </source>
</evidence>
<keyword evidence="3" id="KW-0964">Secreted</keyword>
<evidence type="ECO:0000256" key="8">
    <source>
        <dbReference type="PROSITE-ProRule" id="PRU01240"/>
    </source>
</evidence>
<keyword evidence="15" id="KW-1185">Reference proteome</keyword>
<reference evidence="14 15" key="1">
    <citation type="submission" date="2022-04" db="EMBL/GenBank/DDBJ databases">
        <title>Mechanism of arsenic methylation and mitigation arsenic toxicity by Bacillus sp. LH14 from an Arsenic-Contaminated Paddy Soil.</title>
        <authorList>
            <person name="Wang D."/>
        </authorList>
    </citation>
    <scope>NUCLEOTIDE SEQUENCE [LARGE SCALE GENOMIC DNA]</scope>
    <source>
        <strain evidence="14 15">LH14</strain>
    </source>
</reference>
<dbReference type="InterPro" id="IPR022398">
    <property type="entry name" value="Peptidase_S8_His-AS"/>
</dbReference>
<evidence type="ECO:0000256" key="1">
    <source>
        <dbReference type="ARBA" id="ARBA00011073"/>
    </source>
</evidence>
<evidence type="ECO:0000256" key="5">
    <source>
        <dbReference type="ARBA" id="ARBA00022729"/>
    </source>
</evidence>
<keyword evidence="5 10" id="KW-0732">Signal</keyword>
<sequence length="1389" mass="150450">MDKKKKIIKKATTLALGAGLVTSGLSAFNPSSPTPVHAETNPTAVQILSKLTAAQRQALQKLTANDQSGLFLDPKVKLASTANVSVIVQFKNKPEKTAVLEAAVNGRNLTSAQAKSKANGDHELFKQDLAEVFKQKQDGTYKLKREYKYAFNGVALTLPANKIQEIMKSKAVQAIYSNNKIMADPPVKIKDAMPSSDPQGQGMAAENAFLNINKLHKEGYTGKGVKIAVIDTGVDYNHPDIKAAFKSGYDFVDNDSNPMETTYQDYLNYKKVNPTTTLKASDYETEHGTHVSGTIVGQGKNNSPYATNGIAPDASLYVYRVLGPGGSGSDESVMAGIDKAVADGVDVMNLSLGANYNDPFYPTSIAINNAVLTGVTAVIAAGNTGDGMYTLGSPGNAQLALTVGASDVPQVIPTMKGNLDSVSSTMRGLAKGWNDDFASFQGKTLPIVAVPNYGAVNDYLNINVAGKVALVQRGNNQSINDKILQAKLKGAVAILIWNNNSTEGYMPFYLGEGTDFIPAFNLTNSDGLALKAKIASGMTQFSFANLSSYKTSGDNLASFSSRGPSRTTYDIKPEVTAPGVNVLSTVPGFVHTPDNPSDYSTAYERMSGTSMATPNVTGIAALLLQAKPNLNPEDIKTILMNTADPLNGTYSVFEQGAGRVDPYKAIHSTMEFQVKETTPTLTSKGDLSKINEKTGAMNFGNLSFAGKDMLSTRSYTIQNNGSKTKTFDVKVTFQNGVRGSLDASKNGVKLMTPSTVKMNANSKFNGKASLYIPKKAQKGIYEGYITYTNRGNKTETYRVPFAVHYVEEGIQSYFFDYDSTTTARNHLSTLVFDPTVYGHFTLKSHMRYVYEIITDNEGNELGVTNYGDGMLINEGVQYSTGFDGTYYPFTGDDDNPLSAKFFNAKEGHYKLQMIGFNDTGKAFVSPTAEINIDNTMPDAFDTHLEGEQPNNPFVEYEPGTKSIPFNAFVHDNGISGQKVDQSKNYLYYFYNSLQGPTGIYNLDSKGNYQSQVSTDPNGNLVDFELEGIDHAGNTFGRKRYFIVPNNYTYVYGKPNVPMRGSYVFTHKGDTITYTITANHVKNLKTAAYRFITRNVDTVVTNVSLNPAAAALGATLTYTKSPSSTQVTNNVTVNFDPTTGVNGNIPMVDVTIQIPNTPDYTDSSSMTNAVSSTFTSVSGTVTRPYSWVPPTGILPNFSSVYGMIRPEELLDAKGNLVSRDYTKFGAKVSVVDSEGNTYAGTINNKFGGFTINGLPVTRDDLTFIQDLPGHFTMYSTFNEYRTLDGVDYGDWKTLSYPNDIENATAGDVNKDNVIDIKDAIAIQDSFGAHAVDGNYNRGADINFDGVIDEKDFGYVEENFALQNPTVDNAPAPVKKIDGKTIADIKKELGL</sequence>
<evidence type="ECO:0000256" key="7">
    <source>
        <dbReference type="ARBA" id="ARBA00022825"/>
    </source>
</evidence>
<feature type="signal peptide" evidence="10">
    <location>
        <begin position="1"/>
        <end position="27"/>
    </location>
</feature>
<dbReference type="InterPro" id="IPR010259">
    <property type="entry name" value="S8pro/Inhibitor_I9"/>
</dbReference>
<dbReference type="RefSeq" id="WP_248266143.1">
    <property type="nucleotide sequence ID" value="NZ_CP096034.1"/>
</dbReference>
<keyword evidence="6 8" id="KW-0378">Hydrolase</keyword>
<protein>
    <submittedName>
        <fullName evidence="14">S8 family serine peptidase</fullName>
    </submittedName>
</protein>
<feature type="domain" description="Inhibitor I9" evidence="13">
    <location>
        <begin position="86"/>
        <end position="180"/>
    </location>
</feature>
<evidence type="ECO:0000313" key="15">
    <source>
        <dbReference type="Proteomes" id="UP000830639"/>
    </source>
</evidence>
<dbReference type="InterPro" id="IPR003137">
    <property type="entry name" value="PA_domain"/>
</dbReference>
<evidence type="ECO:0000256" key="2">
    <source>
        <dbReference type="ARBA" id="ARBA00022512"/>
    </source>
</evidence>
<gene>
    <name evidence="14" type="ORF">MY490_13235</name>
</gene>
<dbReference type="SUPFAM" id="SSF52743">
    <property type="entry name" value="Subtilisin-like"/>
    <property type="match status" value="1"/>
</dbReference>
<evidence type="ECO:0000256" key="6">
    <source>
        <dbReference type="ARBA" id="ARBA00022801"/>
    </source>
</evidence>
<dbReference type="PROSITE" id="PS00136">
    <property type="entry name" value="SUBTILASE_ASP"/>
    <property type="match status" value="1"/>
</dbReference>
<dbReference type="CDD" id="cd14254">
    <property type="entry name" value="Dockerin_II"/>
    <property type="match status" value="1"/>
</dbReference>
<dbReference type="SUPFAM" id="SSF52025">
    <property type="entry name" value="PA domain"/>
    <property type="match status" value="1"/>
</dbReference>
<dbReference type="Pfam" id="PF00082">
    <property type="entry name" value="Peptidase_S8"/>
    <property type="match status" value="1"/>
</dbReference>
<dbReference type="InterPro" id="IPR036852">
    <property type="entry name" value="Peptidase_S8/S53_dom_sf"/>
</dbReference>
<dbReference type="Gene3D" id="3.40.50.200">
    <property type="entry name" value="Peptidase S8/S53 domain"/>
    <property type="match status" value="1"/>
</dbReference>
<proteinExistence type="inferred from homology"/>
<dbReference type="SUPFAM" id="SSF63446">
    <property type="entry name" value="Type I dockerin domain"/>
    <property type="match status" value="1"/>
</dbReference>
<evidence type="ECO:0000313" key="14">
    <source>
        <dbReference type="EMBL" id="UPM52794.1"/>
    </source>
</evidence>
<dbReference type="Proteomes" id="UP000830639">
    <property type="component" value="Chromosome"/>
</dbReference>
<feature type="domain" description="Peptidase S8/S53" evidence="11">
    <location>
        <begin position="222"/>
        <end position="658"/>
    </location>
</feature>
<name>A0ABY4JI69_9BACI</name>
<dbReference type="EMBL" id="CP096034">
    <property type="protein sequence ID" value="UPM52794.1"/>
    <property type="molecule type" value="Genomic_DNA"/>
</dbReference>
<evidence type="ECO:0000259" key="13">
    <source>
        <dbReference type="Pfam" id="PF05922"/>
    </source>
</evidence>
<feature type="chain" id="PRO_5047233242" evidence="10">
    <location>
        <begin position="28"/>
        <end position="1389"/>
    </location>
</feature>
<comment type="similarity">
    <text evidence="1 8 9">Belongs to the peptidase S8 family.</text>
</comment>
<evidence type="ECO:0000256" key="10">
    <source>
        <dbReference type="SAM" id="SignalP"/>
    </source>
</evidence>
<dbReference type="PRINTS" id="PR00723">
    <property type="entry name" value="SUBTILISIN"/>
</dbReference>
<dbReference type="PANTHER" id="PTHR43806">
    <property type="entry name" value="PEPTIDASE S8"/>
    <property type="match status" value="1"/>
</dbReference>
<feature type="active site" description="Charge relay system" evidence="8">
    <location>
        <position position="287"/>
    </location>
</feature>
<dbReference type="PROSITE" id="PS00137">
    <property type="entry name" value="SUBTILASE_HIS"/>
    <property type="match status" value="1"/>
</dbReference>
<keyword evidence="4 8" id="KW-0645">Protease</keyword>
<dbReference type="PROSITE" id="PS51892">
    <property type="entry name" value="SUBTILASE"/>
    <property type="match status" value="1"/>
</dbReference>
<dbReference type="Pfam" id="PF02225">
    <property type="entry name" value="PA"/>
    <property type="match status" value="1"/>
</dbReference>
<evidence type="ECO:0000259" key="12">
    <source>
        <dbReference type="Pfam" id="PF02225"/>
    </source>
</evidence>
<dbReference type="InterPro" id="IPR036439">
    <property type="entry name" value="Dockerin_dom_sf"/>
</dbReference>